<evidence type="ECO:0000256" key="1">
    <source>
        <dbReference type="ARBA" id="ARBA00006043"/>
    </source>
</evidence>
<feature type="domain" description="Ubiquitin fusion degradation protein UFD1 N-terminal subdomain 2" evidence="4">
    <location>
        <begin position="120"/>
        <end position="195"/>
    </location>
</feature>
<proteinExistence type="inferred from homology"/>
<reference evidence="5 6" key="1">
    <citation type="submission" date="2014-09" db="EMBL/GenBank/DDBJ databases">
        <authorList>
            <person name="Martin A.A."/>
        </authorList>
    </citation>
    <scope>NUCLEOTIDE SEQUENCE</scope>
    <source>
        <strain evidence="6">ED321</strain>
        <strain evidence="5">ED321 Heterogonic</strain>
    </source>
</reference>
<dbReference type="EMBL" id="LN609530">
    <property type="protein sequence ID" value="CEF70888.1"/>
    <property type="molecule type" value="Genomic_DNA"/>
</dbReference>
<dbReference type="WBParaSite" id="SRAE_X000021800.1">
    <property type="protein sequence ID" value="SRAE_X000021800.1"/>
    <property type="gene ID" value="WBGene00265774"/>
</dbReference>
<name>A0A090N0L3_STRRB</name>
<dbReference type="Gene3D" id="3.10.330.10">
    <property type="match status" value="1"/>
</dbReference>
<dbReference type="GO" id="GO:0034098">
    <property type="term" value="C:VCP-NPL4-UFD1 AAA ATPase complex"/>
    <property type="evidence" value="ECO:0007669"/>
    <property type="project" value="TreeGrafter"/>
</dbReference>
<reference evidence="7" key="2">
    <citation type="submission" date="2020-12" db="UniProtKB">
        <authorList>
            <consortium name="WormBaseParasite"/>
        </authorList>
    </citation>
    <scope>IDENTIFICATION</scope>
</reference>
<sequence length="311" mass="35697">MLQHLMENLGIPILPYKSQLRCFSMIYYANADHDKISNLNFGGKILLPSSALDYLMRSNIEYPMMFKLLNTNTEIQRATHCGVLEFSAEEGKVYLPSWMMEQLLVNDGDLISIEYVQLPKATYAKLQPQSVDFLDITDPRAVLETELAKFCCFTINDLITFRYNDTDYSVKVVKLEPANAVSVIECDLNVDFAPPVGYQEEEPEKKSSEMPEGPELPSFKEINAKVFQGEGMRLDGKMKKKVVKEDDKEFIMKALPEIIVNEDYKPGNLNFTRYNYRNRTILENQIKEHNEKIISGGFNSIGFTTRSKKKH</sequence>
<comment type="similarity">
    <text evidence="1">Belongs to the UFD1 family.</text>
</comment>
<feature type="domain" description="Ubiquitin fusion degradation protein UFD1 N-terminal subdomain 1" evidence="3">
    <location>
        <begin position="17"/>
        <end position="119"/>
    </location>
</feature>
<dbReference type="Gene3D" id="2.40.40.50">
    <property type="entry name" value="Ubiquitin fusion degradation protein UFD1, N-terminal domain"/>
    <property type="match status" value="1"/>
</dbReference>
<dbReference type="CTD" id="36383268"/>
<dbReference type="Proteomes" id="UP000035682">
    <property type="component" value="Unplaced"/>
</dbReference>
<evidence type="ECO:0000313" key="7">
    <source>
        <dbReference type="WBParaSite" id="SRAE_X000021800.1"/>
    </source>
</evidence>
<dbReference type="GO" id="GO:0036503">
    <property type="term" value="P:ERAD pathway"/>
    <property type="evidence" value="ECO:0007669"/>
    <property type="project" value="TreeGrafter"/>
</dbReference>
<dbReference type="InterPro" id="IPR004854">
    <property type="entry name" value="Ufd1-like"/>
</dbReference>
<protein>
    <submittedName>
        <fullName evidence="5 7">Ubiquitin fusion degradation protein 1 homolog</fullName>
    </submittedName>
</protein>
<dbReference type="eggNOG" id="KOG1816">
    <property type="taxonomic scope" value="Eukaryota"/>
</dbReference>
<dbReference type="InterPro" id="IPR055417">
    <property type="entry name" value="UFD1_N1"/>
</dbReference>
<organism evidence="5">
    <name type="scientific">Strongyloides ratti</name>
    <name type="common">Parasitic roundworm</name>
    <dbReference type="NCBI Taxonomy" id="34506"/>
    <lineage>
        <taxon>Eukaryota</taxon>
        <taxon>Metazoa</taxon>
        <taxon>Ecdysozoa</taxon>
        <taxon>Nematoda</taxon>
        <taxon>Chromadorea</taxon>
        <taxon>Rhabditida</taxon>
        <taxon>Tylenchina</taxon>
        <taxon>Panagrolaimomorpha</taxon>
        <taxon>Strongyloidoidea</taxon>
        <taxon>Strongyloididae</taxon>
        <taxon>Strongyloides</taxon>
    </lineage>
</organism>
<dbReference type="OMA" id="WMMQQLC"/>
<dbReference type="PANTHER" id="PTHR12555:SF13">
    <property type="entry name" value="UBIQUITIN RECOGNITION FACTOR IN ER-ASSOCIATED DEGRADATION PROTEIN 1"/>
    <property type="match status" value="1"/>
</dbReference>
<dbReference type="RefSeq" id="XP_024510084.1">
    <property type="nucleotide sequence ID" value="XM_024644535.1"/>
</dbReference>
<evidence type="ECO:0000313" key="8">
    <source>
        <dbReference type="WormBase" id="SRAE_X000021800"/>
    </source>
</evidence>
<dbReference type="InterPro" id="IPR055418">
    <property type="entry name" value="UFD1_N2"/>
</dbReference>
<evidence type="ECO:0000259" key="3">
    <source>
        <dbReference type="Pfam" id="PF03152"/>
    </source>
</evidence>
<evidence type="ECO:0000259" key="4">
    <source>
        <dbReference type="Pfam" id="PF24842"/>
    </source>
</evidence>
<evidence type="ECO:0000256" key="2">
    <source>
        <dbReference type="ARBA" id="ARBA00022786"/>
    </source>
</evidence>
<keyword evidence="6" id="KW-1185">Reference proteome</keyword>
<dbReference type="PANTHER" id="PTHR12555">
    <property type="entry name" value="UBIQUITIN FUSION DEGRADATON PROTEIN 1"/>
    <property type="match status" value="1"/>
</dbReference>
<dbReference type="GeneID" id="36383268"/>
<dbReference type="GO" id="GO:0006511">
    <property type="term" value="P:ubiquitin-dependent protein catabolic process"/>
    <property type="evidence" value="ECO:0007669"/>
    <property type="project" value="InterPro"/>
</dbReference>
<dbReference type="WormBase" id="SRAE_X000021800">
    <property type="protein sequence ID" value="SRP10281"/>
    <property type="gene ID" value="WBGene00265774"/>
</dbReference>
<gene>
    <name evidence="5 7 8" type="ORF">SRAE_X000021800</name>
</gene>
<dbReference type="GO" id="GO:0031593">
    <property type="term" value="F:polyubiquitin modification-dependent protein binding"/>
    <property type="evidence" value="ECO:0007669"/>
    <property type="project" value="TreeGrafter"/>
</dbReference>
<dbReference type="Pfam" id="PF24842">
    <property type="entry name" value="UFD1_N2"/>
    <property type="match status" value="1"/>
</dbReference>
<keyword evidence="2" id="KW-0833">Ubl conjugation pathway</keyword>
<evidence type="ECO:0000313" key="5">
    <source>
        <dbReference type="EMBL" id="CEF70888.1"/>
    </source>
</evidence>
<dbReference type="Pfam" id="PF03152">
    <property type="entry name" value="UFD1_N1"/>
    <property type="match status" value="1"/>
</dbReference>
<dbReference type="STRING" id="34506.A0A090N0L3"/>
<accession>A0A090N0L3</accession>
<evidence type="ECO:0000313" key="6">
    <source>
        <dbReference type="Proteomes" id="UP000035682"/>
    </source>
</evidence>
<dbReference type="AlphaFoldDB" id="A0A090N0L3"/>
<dbReference type="OrthoDB" id="422728at2759"/>
<dbReference type="InterPro" id="IPR042299">
    <property type="entry name" value="Ufd1-like_Nn"/>
</dbReference>